<protein>
    <submittedName>
        <fullName evidence="1">Uncharacterized protein</fullName>
    </submittedName>
</protein>
<proteinExistence type="predicted"/>
<gene>
    <name evidence="1" type="ORF">DEJ51_15035</name>
</gene>
<evidence type="ECO:0000313" key="2">
    <source>
        <dbReference type="Proteomes" id="UP000324101"/>
    </source>
</evidence>
<organism evidence="1 2">
    <name type="scientific">Streptomyces venezuelae</name>
    <dbReference type="NCBI Taxonomy" id="54571"/>
    <lineage>
        <taxon>Bacteria</taxon>
        <taxon>Bacillati</taxon>
        <taxon>Actinomycetota</taxon>
        <taxon>Actinomycetes</taxon>
        <taxon>Kitasatosporales</taxon>
        <taxon>Streptomycetaceae</taxon>
        <taxon>Streptomyces</taxon>
    </lineage>
</organism>
<dbReference type="AlphaFoldDB" id="A0A5P2DXV9"/>
<name>A0A5P2DXV9_STRVZ</name>
<dbReference type="EMBL" id="CP029189">
    <property type="protein sequence ID" value="QES58968.1"/>
    <property type="molecule type" value="Genomic_DNA"/>
</dbReference>
<dbReference type="Proteomes" id="UP000324101">
    <property type="component" value="Chromosome"/>
</dbReference>
<dbReference type="OrthoDB" id="342114at2"/>
<sequence length="192" mass="21050">MPEVHSAPSVPHAPSLPSAPHRVEFLRLPHPGFPHLTAWGIRVDGTDLRVLVAEATRALWSRELDEDDDTPQERDAFLLGQHAPLHLDDDADGARARAHFMGEAPPHLRDRNTGALCLMGCPCGIDACWPLLAMVRATESEVTWSGFYQIHRPEWGELPLGPYVFPRPAYEAALAVPLGLDQDPLAPLLGEG</sequence>
<accession>A0A5P2DXV9</accession>
<evidence type="ECO:0000313" key="1">
    <source>
        <dbReference type="EMBL" id="QES58968.1"/>
    </source>
</evidence>
<reference evidence="1 2" key="1">
    <citation type="submission" date="2018-05" db="EMBL/GenBank/DDBJ databases">
        <title>Streptomyces venezuelae.</title>
        <authorList>
            <person name="Kim W."/>
            <person name="Lee N."/>
            <person name="Cho B.-K."/>
        </authorList>
    </citation>
    <scope>NUCLEOTIDE SEQUENCE [LARGE SCALE GENOMIC DNA]</scope>
    <source>
        <strain evidence="1 2">ATCC 21018</strain>
    </source>
</reference>